<gene>
    <name evidence="1" type="ORF">GCM10011398_15950</name>
</gene>
<dbReference type="Proteomes" id="UP000622860">
    <property type="component" value="Unassembled WGS sequence"/>
</dbReference>
<dbReference type="Gene3D" id="3.10.450.390">
    <property type="entry name" value="Protein of unknown function DUF3889"/>
    <property type="match status" value="1"/>
</dbReference>
<accession>A0A917HB70</accession>
<dbReference type="EMBL" id="BMFR01000004">
    <property type="protein sequence ID" value="GGG72390.1"/>
    <property type="molecule type" value="Genomic_DNA"/>
</dbReference>
<evidence type="ECO:0008006" key="3">
    <source>
        <dbReference type="Google" id="ProtNLM"/>
    </source>
</evidence>
<comment type="caution">
    <text evidence="1">The sequence shown here is derived from an EMBL/GenBank/DDBJ whole genome shotgun (WGS) entry which is preliminary data.</text>
</comment>
<organism evidence="1 2">
    <name type="scientific">Virgibacillus oceani</name>
    <dbReference type="NCBI Taxonomy" id="1479511"/>
    <lineage>
        <taxon>Bacteria</taxon>
        <taxon>Bacillati</taxon>
        <taxon>Bacillota</taxon>
        <taxon>Bacilli</taxon>
        <taxon>Bacillales</taxon>
        <taxon>Bacillaceae</taxon>
        <taxon>Virgibacillus</taxon>
    </lineage>
</organism>
<sequence>MKLIKIAIISMIIFLGYSNLVAVHNDASENKIHADKEIPPYAKWGRLAMKETKASYPNAAIIDYMHIGRDVQEKSSVEKFKLWLKEDNKEFGVYVNITFDTKTEKLIDIQFKETKK</sequence>
<proteinExistence type="predicted"/>
<dbReference type="InterPro" id="IPR024987">
    <property type="entry name" value="DUF3889"/>
</dbReference>
<reference evidence="1" key="1">
    <citation type="journal article" date="2014" name="Int. J. Syst. Evol. Microbiol.">
        <title>Complete genome sequence of Corynebacterium casei LMG S-19264T (=DSM 44701T), isolated from a smear-ripened cheese.</title>
        <authorList>
            <consortium name="US DOE Joint Genome Institute (JGI-PGF)"/>
            <person name="Walter F."/>
            <person name="Albersmeier A."/>
            <person name="Kalinowski J."/>
            <person name="Ruckert C."/>
        </authorList>
    </citation>
    <scope>NUCLEOTIDE SEQUENCE</scope>
    <source>
        <strain evidence="1">CGMCC 1.12754</strain>
    </source>
</reference>
<evidence type="ECO:0000313" key="1">
    <source>
        <dbReference type="EMBL" id="GGG72390.1"/>
    </source>
</evidence>
<protein>
    <recommendedName>
        <fullName evidence="3">DUF3889 domain-containing protein</fullName>
    </recommendedName>
</protein>
<dbReference type="AlphaFoldDB" id="A0A917HB70"/>
<keyword evidence="2" id="KW-1185">Reference proteome</keyword>
<evidence type="ECO:0000313" key="2">
    <source>
        <dbReference type="Proteomes" id="UP000622860"/>
    </source>
</evidence>
<name>A0A917HB70_9BACI</name>
<dbReference type="RefSeq" id="WP_188454843.1">
    <property type="nucleotide sequence ID" value="NZ_BMFR01000004.1"/>
</dbReference>
<reference evidence="1" key="2">
    <citation type="submission" date="2020-09" db="EMBL/GenBank/DDBJ databases">
        <authorList>
            <person name="Sun Q."/>
            <person name="Zhou Y."/>
        </authorList>
    </citation>
    <scope>NUCLEOTIDE SEQUENCE</scope>
    <source>
        <strain evidence="1">CGMCC 1.12754</strain>
    </source>
</reference>
<dbReference type="Pfam" id="PF13028">
    <property type="entry name" value="DUF3889"/>
    <property type="match status" value="1"/>
</dbReference>